<reference evidence="1" key="1">
    <citation type="submission" date="2021-04" db="EMBL/GenBank/DDBJ databases">
        <authorList>
            <person name="Tunstrom K."/>
        </authorList>
    </citation>
    <scope>NUCLEOTIDE SEQUENCE</scope>
</reference>
<protein>
    <submittedName>
        <fullName evidence="1">(apollo) hypothetical protein</fullName>
    </submittedName>
</protein>
<keyword evidence="2" id="KW-1185">Reference proteome</keyword>
<sequence length="335" mass="37892">MELPLSTVTVHCCNESRRCVLGITENIEARRIDIVWDLYSDMSLKKQVRHDREQGIRRQVHDNYKLPNNWSNFLKNSQNKEELFKLLGCYALQGNLGIHIVTNIGPTIKSSVPTNTLLTGLNVTSEEADSRIILHAKDMVMNGATNIIIHTVHSAVLIIAISYYFCMLCIDNILISLEKFVIKLYCGDSGIVSVNEARKFLFTKNKALQNIPPTRDALKMHALRAAYKAGYIWGQAFDSSADIPSPSNWECTEKEGQWQPIWTTQHSIWDVARELVKCGCKNSYRGRCSCRREEMPCTLPCKTCNGNCDNSSVIDREALVENDTELDSEVLEDEG</sequence>
<evidence type="ECO:0000313" key="1">
    <source>
        <dbReference type="EMBL" id="CAG4961627.1"/>
    </source>
</evidence>
<dbReference type="AlphaFoldDB" id="A0A8S3WII9"/>
<proteinExistence type="predicted"/>
<organism evidence="1 2">
    <name type="scientific">Parnassius apollo</name>
    <name type="common">Apollo butterfly</name>
    <name type="synonym">Papilio apollo</name>
    <dbReference type="NCBI Taxonomy" id="110799"/>
    <lineage>
        <taxon>Eukaryota</taxon>
        <taxon>Metazoa</taxon>
        <taxon>Ecdysozoa</taxon>
        <taxon>Arthropoda</taxon>
        <taxon>Hexapoda</taxon>
        <taxon>Insecta</taxon>
        <taxon>Pterygota</taxon>
        <taxon>Neoptera</taxon>
        <taxon>Endopterygota</taxon>
        <taxon>Lepidoptera</taxon>
        <taxon>Glossata</taxon>
        <taxon>Ditrysia</taxon>
        <taxon>Papilionoidea</taxon>
        <taxon>Papilionidae</taxon>
        <taxon>Parnassiinae</taxon>
        <taxon>Parnassini</taxon>
        <taxon>Parnassius</taxon>
        <taxon>Parnassius</taxon>
    </lineage>
</organism>
<gene>
    <name evidence="1" type="ORF">PAPOLLO_LOCUS6602</name>
</gene>
<dbReference type="EMBL" id="CAJQZP010000436">
    <property type="protein sequence ID" value="CAG4961627.1"/>
    <property type="molecule type" value="Genomic_DNA"/>
</dbReference>
<name>A0A8S3WII9_PARAO</name>
<dbReference type="Proteomes" id="UP000691718">
    <property type="component" value="Unassembled WGS sequence"/>
</dbReference>
<comment type="caution">
    <text evidence="1">The sequence shown here is derived from an EMBL/GenBank/DDBJ whole genome shotgun (WGS) entry which is preliminary data.</text>
</comment>
<accession>A0A8S3WII9</accession>
<dbReference type="OrthoDB" id="5949854at2759"/>
<evidence type="ECO:0000313" key="2">
    <source>
        <dbReference type="Proteomes" id="UP000691718"/>
    </source>
</evidence>